<evidence type="ECO:0000256" key="6">
    <source>
        <dbReference type="ARBA" id="ARBA00023242"/>
    </source>
</evidence>
<evidence type="ECO:0000256" key="1">
    <source>
        <dbReference type="ARBA" id="ARBA00004123"/>
    </source>
</evidence>
<keyword evidence="9" id="KW-1185">Reference proteome</keyword>
<dbReference type="GO" id="GO:0005634">
    <property type="term" value="C:nucleus"/>
    <property type="evidence" value="ECO:0007669"/>
    <property type="project" value="UniProtKB-SubCell"/>
</dbReference>
<dbReference type="EMBL" id="KZ824651">
    <property type="protein sequence ID" value="RAK76158.1"/>
    <property type="molecule type" value="Genomic_DNA"/>
</dbReference>
<sequence length="489" mass="55323">MHSIENLTDTVLLQTARAAMQASEMSSPFTVSNTSSHPSSIPEPLHKLITRGLLSITEGEELLSKFRTGLMPLFPFVIVPEASFVELGKQSPFLLLCIITACLEHRPDLQQKLELKARAVISTRIVMNMERDMDLLRGLLVHIAWYHYHWRVYHTQVHMLLQMAMAIVVDLGLDRCDNFRMQRHYPEEKEAEEPHKAQALYLTPDGQRAFLGCYYLCSNLGQRAEYPTDQSLKALIEIQSLARRSEPEVEDPMHAMSTDELSRSMDILENRIEHRLVQKIQCNTWALRLELNAMPAIVLGHALRQQEDDPRQYEKQQLLTIARSAFNAVTVFLASPASVTPNLPMFSYTSIYLLSDAATKGKAVDVRPKDIHNLGLAAMQKMATMSRNDDFWDKCRAVIGSMLSWLESSRARPHSTPDRGDTRTPSTQHAENAHISPQPTPDDPPRAPGFAAAVAEDWDATVWQQMLHDLTWIGLPVEQPFAVDLAYLP</sequence>
<evidence type="ECO:0000256" key="4">
    <source>
        <dbReference type="ARBA" id="ARBA00023125"/>
    </source>
</evidence>
<comment type="subcellular location">
    <subcellularLocation>
        <location evidence="1">Nucleus</location>
    </subcellularLocation>
</comment>
<proteinExistence type="predicted"/>
<evidence type="ECO:0000313" key="9">
    <source>
        <dbReference type="Proteomes" id="UP000249789"/>
    </source>
</evidence>
<keyword evidence="4" id="KW-0238">DNA-binding</keyword>
<dbReference type="PANTHER" id="PTHR31845">
    <property type="entry name" value="FINGER DOMAIN PROTEIN, PUTATIVE-RELATED"/>
    <property type="match status" value="1"/>
</dbReference>
<keyword evidence="3" id="KW-0805">Transcription regulation</keyword>
<keyword evidence="5" id="KW-0804">Transcription</keyword>
<dbReference type="AlphaFoldDB" id="A0A8G1VY89"/>
<evidence type="ECO:0008006" key="10">
    <source>
        <dbReference type="Google" id="ProtNLM"/>
    </source>
</evidence>
<accession>A0A8G1VY89</accession>
<evidence type="ECO:0000256" key="5">
    <source>
        <dbReference type="ARBA" id="ARBA00023163"/>
    </source>
</evidence>
<dbReference type="RefSeq" id="XP_040800168.1">
    <property type="nucleotide sequence ID" value="XM_040947494.1"/>
</dbReference>
<name>A0A8G1VY89_9EURO</name>
<dbReference type="GO" id="GO:0000976">
    <property type="term" value="F:transcription cis-regulatory region binding"/>
    <property type="evidence" value="ECO:0007669"/>
    <property type="project" value="TreeGrafter"/>
</dbReference>
<dbReference type="Proteomes" id="UP000249789">
    <property type="component" value="Unassembled WGS sequence"/>
</dbReference>
<evidence type="ECO:0000256" key="7">
    <source>
        <dbReference type="SAM" id="MobiDB-lite"/>
    </source>
</evidence>
<dbReference type="GO" id="GO:0000981">
    <property type="term" value="F:DNA-binding transcription factor activity, RNA polymerase II-specific"/>
    <property type="evidence" value="ECO:0007669"/>
    <property type="project" value="TreeGrafter"/>
</dbReference>
<gene>
    <name evidence="8" type="ORF">BO72DRAFT_478324</name>
</gene>
<keyword evidence="2" id="KW-0862">Zinc</keyword>
<feature type="region of interest" description="Disordered" evidence="7">
    <location>
        <begin position="409"/>
        <end position="449"/>
    </location>
</feature>
<reference evidence="8 9" key="1">
    <citation type="submission" date="2018-02" db="EMBL/GenBank/DDBJ databases">
        <title>The genomes of Aspergillus section Nigri reveals drivers in fungal speciation.</title>
        <authorList>
            <consortium name="DOE Joint Genome Institute"/>
            <person name="Vesth T.C."/>
            <person name="Nybo J."/>
            <person name="Theobald S."/>
            <person name="Brandl J."/>
            <person name="Frisvad J.C."/>
            <person name="Nielsen K.F."/>
            <person name="Lyhne E.K."/>
            <person name="Kogle M.E."/>
            <person name="Kuo A."/>
            <person name="Riley R."/>
            <person name="Clum A."/>
            <person name="Nolan M."/>
            <person name="Lipzen A."/>
            <person name="Salamov A."/>
            <person name="Henrissat B."/>
            <person name="Wiebenga A."/>
            <person name="De vries R.P."/>
            <person name="Grigoriev I.V."/>
            <person name="Mortensen U.H."/>
            <person name="Andersen M.R."/>
            <person name="Baker S.E."/>
        </authorList>
    </citation>
    <scope>NUCLEOTIDE SEQUENCE [LARGE SCALE GENOMIC DNA]</scope>
    <source>
        <strain evidence="8 9">CBS 313.89</strain>
    </source>
</reference>
<evidence type="ECO:0000256" key="2">
    <source>
        <dbReference type="ARBA" id="ARBA00022833"/>
    </source>
</evidence>
<evidence type="ECO:0000256" key="3">
    <source>
        <dbReference type="ARBA" id="ARBA00023015"/>
    </source>
</evidence>
<dbReference type="VEuPathDB" id="FungiDB:BO72DRAFT_478324"/>
<dbReference type="PANTHER" id="PTHR31845:SF10">
    <property type="entry name" value="ZN(II)2CYS6 TRANSCRIPTION FACTOR (EUROFUNG)"/>
    <property type="match status" value="1"/>
</dbReference>
<keyword evidence="6" id="KW-0539">Nucleus</keyword>
<dbReference type="OrthoDB" id="5226580at2759"/>
<organism evidence="8 9">
    <name type="scientific">Aspergillus fijiensis CBS 313.89</name>
    <dbReference type="NCBI Taxonomy" id="1448319"/>
    <lineage>
        <taxon>Eukaryota</taxon>
        <taxon>Fungi</taxon>
        <taxon>Dikarya</taxon>
        <taxon>Ascomycota</taxon>
        <taxon>Pezizomycotina</taxon>
        <taxon>Eurotiomycetes</taxon>
        <taxon>Eurotiomycetidae</taxon>
        <taxon>Eurotiales</taxon>
        <taxon>Aspergillaceae</taxon>
        <taxon>Aspergillus</taxon>
    </lineage>
</organism>
<dbReference type="InterPro" id="IPR051089">
    <property type="entry name" value="prtT"/>
</dbReference>
<evidence type="ECO:0000313" key="8">
    <source>
        <dbReference type="EMBL" id="RAK76158.1"/>
    </source>
</evidence>
<protein>
    <recommendedName>
        <fullName evidence="10">Transcription factor domain-containing protein</fullName>
    </recommendedName>
</protein>
<dbReference type="GeneID" id="63864827"/>